<dbReference type="EMBL" id="JAPDRQ010000172">
    <property type="protein sequence ID" value="KAJ9653003.1"/>
    <property type="molecule type" value="Genomic_DNA"/>
</dbReference>
<accession>A0ACC2ZZ73</accession>
<gene>
    <name evidence="1" type="ORF">H2198_007783</name>
</gene>
<evidence type="ECO:0000313" key="1">
    <source>
        <dbReference type="EMBL" id="KAJ9653003.1"/>
    </source>
</evidence>
<name>A0ACC2ZZ73_9EURO</name>
<dbReference type="Proteomes" id="UP001172386">
    <property type="component" value="Unassembled WGS sequence"/>
</dbReference>
<evidence type="ECO:0000313" key="2">
    <source>
        <dbReference type="Proteomes" id="UP001172386"/>
    </source>
</evidence>
<sequence length="756" mass="84943">MYHMSNSKVEVSVRKKKVAQGETATRNRGPKADSATHIAKSPELIPLGNSATERSVLDNGSFVNSLPIPRITSLPLSGHPTSAESNVEQKEQGMTPIPVLNRQNANASFHSDIARTAVASPNDARALLFKAADQQDTDDSDDQPVYTIDVDQTSPASASTSNTKIFLPVVTLSQITEEDVNLWKQHRFVRQGWFTAQEAVTYIDLFYQNLSSLSPIIDLFFADHRNHRVLILEEPLLCCMLLAISSRYHILPGYGSPSRAEFIHMRLWKYCEHLIHRITFGAEKYSTAKTRTCGSIQALLLITEWHPRALRFPPENDGWDSSLAPGIDDSFGHPHGKEDSNSVRWREEVFEPAKRSDRMSWTMIGLATTLAHELGIFDEIWETNDHSEKRPSRETALRIRGLLFFYTHQLTLRLGCTSIFPQSTQPLLSTLTNAPTPEKRADHDRDLMLSQYIAITKLLRTATDMFFQSKAMTRQLIRSGKYLALLGHFQPLLDQWLKEFDALELPKTAKQLVLLEYHYARMYINSVGIQALVEWATDHGRSEVWTDIDGLRNEHPQDLALNDTVREAGCNILSIVIKLGEAGELRYCPVRLSIRVVSASIFTLKSLSVGARNNNLLRSLEILEQCNRTLKGNQHDEVHLSARYGTLIARLVRRFKKHVHIQSAPIVSEAATRVIGDTRLQQHPVAIDTWQRDSTEVSGSGGLEQGNPSGSLYFDTEVNSDDWFGLSSFAPFGSELNLAASSPGTISMDFLWNLPH</sequence>
<protein>
    <submittedName>
        <fullName evidence="1">Uncharacterized protein</fullName>
    </submittedName>
</protein>
<proteinExistence type="predicted"/>
<organism evidence="1 2">
    <name type="scientific">Neophaeococcomyces mojaviensis</name>
    <dbReference type="NCBI Taxonomy" id="3383035"/>
    <lineage>
        <taxon>Eukaryota</taxon>
        <taxon>Fungi</taxon>
        <taxon>Dikarya</taxon>
        <taxon>Ascomycota</taxon>
        <taxon>Pezizomycotina</taxon>
        <taxon>Eurotiomycetes</taxon>
        <taxon>Chaetothyriomycetidae</taxon>
        <taxon>Chaetothyriales</taxon>
        <taxon>Chaetothyriales incertae sedis</taxon>
        <taxon>Neophaeococcomyces</taxon>
    </lineage>
</organism>
<reference evidence="1" key="1">
    <citation type="submission" date="2022-10" db="EMBL/GenBank/DDBJ databases">
        <title>Culturing micro-colonial fungi from biological soil crusts in the Mojave desert and describing Neophaeococcomyces mojavensis, and introducing the new genera and species Taxawa tesnikishii.</title>
        <authorList>
            <person name="Kurbessoian T."/>
            <person name="Stajich J.E."/>
        </authorList>
    </citation>
    <scope>NUCLEOTIDE SEQUENCE</scope>
    <source>
        <strain evidence="1">JES_112</strain>
    </source>
</reference>
<comment type="caution">
    <text evidence="1">The sequence shown here is derived from an EMBL/GenBank/DDBJ whole genome shotgun (WGS) entry which is preliminary data.</text>
</comment>
<keyword evidence="2" id="KW-1185">Reference proteome</keyword>